<gene>
    <name evidence="2" type="ORF">ASPCADRAFT_41619</name>
</gene>
<keyword evidence="3" id="KW-1185">Reference proteome</keyword>
<dbReference type="VEuPathDB" id="FungiDB:ASPCADRAFT_41619"/>
<organism evidence="2 3">
    <name type="scientific">Aspergillus carbonarius (strain ITEM 5010)</name>
    <dbReference type="NCBI Taxonomy" id="602072"/>
    <lineage>
        <taxon>Eukaryota</taxon>
        <taxon>Fungi</taxon>
        <taxon>Dikarya</taxon>
        <taxon>Ascomycota</taxon>
        <taxon>Pezizomycotina</taxon>
        <taxon>Eurotiomycetes</taxon>
        <taxon>Eurotiomycetidae</taxon>
        <taxon>Eurotiales</taxon>
        <taxon>Aspergillaceae</taxon>
        <taxon>Aspergillus</taxon>
        <taxon>Aspergillus subgen. Circumdati</taxon>
    </lineage>
</organism>
<dbReference type="GO" id="GO:0005739">
    <property type="term" value="C:mitochondrion"/>
    <property type="evidence" value="ECO:0007669"/>
    <property type="project" value="TreeGrafter"/>
</dbReference>
<dbReference type="InterPro" id="IPR011009">
    <property type="entry name" value="Kinase-like_dom_sf"/>
</dbReference>
<protein>
    <recommendedName>
        <fullName evidence="1">Aminoglycoside phosphotransferase domain-containing protein</fullName>
    </recommendedName>
</protein>
<dbReference type="OMA" id="WIQQYAT"/>
<proteinExistence type="predicted"/>
<dbReference type="PANTHER" id="PTHR36091:SF2">
    <property type="entry name" value="AMINOGLYCOSIDE PHOSPHOTRANSFERASE DOMAIN-CONTAINING PROTEIN"/>
    <property type="match status" value="1"/>
</dbReference>
<dbReference type="AlphaFoldDB" id="A0A1R3RWJ9"/>
<evidence type="ECO:0000313" key="2">
    <source>
        <dbReference type="EMBL" id="OOF98851.1"/>
    </source>
</evidence>
<feature type="domain" description="Aminoglycoside phosphotransferase" evidence="1">
    <location>
        <begin position="54"/>
        <end position="324"/>
    </location>
</feature>
<dbReference type="SUPFAM" id="SSF56112">
    <property type="entry name" value="Protein kinase-like (PK-like)"/>
    <property type="match status" value="1"/>
</dbReference>
<dbReference type="Proteomes" id="UP000188318">
    <property type="component" value="Unassembled WGS sequence"/>
</dbReference>
<dbReference type="STRING" id="602072.A0A1R3RWJ9"/>
<dbReference type="InterPro" id="IPR002575">
    <property type="entry name" value="Aminoglycoside_PTrfase"/>
</dbReference>
<dbReference type="PANTHER" id="PTHR36091">
    <property type="entry name" value="ALTERED INHERITANCE OF MITOCHONDRIA PROTEIN 9, MITOCHONDRIAL"/>
    <property type="match status" value="1"/>
</dbReference>
<evidence type="ECO:0000313" key="3">
    <source>
        <dbReference type="Proteomes" id="UP000188318"/>
    </source>
</evidence>
<name>A0A1R3RWJ9_ASPC5</name>
<dbReference type="OrthoDB" id="2968323at2759"/>
<reference evidence="3" key="1">
    <citation type="journal article" date="2017" name="Genome Biol.">
        <title>Comparative genomics reveals high biological diversity and specific adaptations in the industrially and medically important fungal genus Aspergillus.</title>
        <authorList>
            <person name="de Vries R.P."/>
            <person name="Riley R."/>
            <person name="Wiebenga A."/>
            <person name="Aguilar-Osorio G."/>
            <person name="Amillis S."/>
            <person name="Uchima C.A."/>
            <person name="Anderluh G."/>
            <person name="Asadollahi M."/>
            <person name="Askin M."/>
            <person name="Barry K."/>
            <person name="Battaglia E."/>
            <person name="Bayram O."/>
            <person name="Benocci T."/>
            <person name="Braus-Stromeyer S.A."/>
            <person name="Caldana C."/>
            <person name="Canovas D."/>
            <person name="Cerqueira G.C."/>
            <person name="Chen F."/>
            <person name="Chen W."/>
            <person name="Choi C."/>
            <person name="Clum A."/>
            <person name="Dos Santos R.A."/>
            <person name="Damasio A.R."/>
            <person name="Diallinas G."/>
            <person name="Emri T."/>
            <person name="Fekete E."/>
            <person name="Flipphi M."/>
            <person name="Freyberg S."/>
            <person name="Gallo A."/>
            <person name="Gournas C."/>
            <person name="Habgood R."/>
            <person name="Hainaut M."/>
            <person name="Harispe M.L."/>
            <person name="Henrissat B."/>
            <person name="Hilden K.S."/>
            <person name="Hope R."/>
            <person name="Hossain A."/>
            <person name="Karabika E."/>
            <person name="Karaffa L."/>
            <person name="Karanyi Z."/>
            <person name="Krasevec N."/>
            <person name="Kuo A."/>
            <person name="Kusch H."/>
            <person name="LaButti K."/>
            <person name="Lagendijk E.L."/>
            <person name="Lapidus A."/>
            <person name="Levasseur A."/>
            <person name="Lindquist E."/>
            <person name="Lipzen A."/>
            <person name="Logrieco A.F."/>
            <person name="MacCabe A."/>
            <person name="Maekelae M.R."/>
            <person name="Malavazi I."/>
            <person name="Melin P."/>
            <person name="Meyer V."/>
            <person name="Mielnichuk N."/>
            <person name="Miskei M."/>
            <person name="Molnar A.P."/>
            <person name="Mule G."/>
            <person name="Ngan C.Y."/>
            <person name="Orejas M."/>
            <person name="Orosz E."/>
            <person name="Ouedraogo J.P."/>
            <person name="Overkamp K.M."/>
            <person name="Park H.-S."/>
            <person name="Perrone G."/>
            <person name="Piumi F."/>
            <person name="Punt P.J."/>
            <person name="Ram A.F."/>
            <person name="Ramon A."/>
            <person name="Rauscher S."/>
            <person name="Record E."/>
            <person name="Riano-Pachon D.M."/>
            <person name="Robert V."/>
            <person name="Roehrig J."/>
            <person name="Ruller R."/>
            <person name="Salamov A."/>
            <person name="Salih N.S."/>
            <person name="Samson R.A."/>
            <person name="Sandor E."/>
            <person name="Sanguinetti M."/>
            <person name="Schuetze T."/>
            <person name="Sepcic K."/>
            <person name="Shelest E."/>
            <person name="Sherlock G."/>
            <person name="Sophianopoulou V."/>
            <person name="Squina F.M."/>
            <person name="Sun H."/>
            <person name="Susca A."/>
            <person name="Todd R.B."/>
            <person name="Tsang A."/>
            <person name="Unkles S.E."/>
            <person name="van de Wiele N."/>
            <person name="van Rossen-Uffink D."/>
            <person name="Oliveira J.V."/>
            <person name="Vesth T.C."/>
            <person name="Visser J."/>
            <person name="Yu J.-H."/>
            <person name="Zhou M."/>
            <person name="Andersen M.R."/>
            <person name="Archer D.B."/>
            <person name="Baker S.E."/>
            <person name="Benoit I."/>
            <person name="Brakhage A.A."/>
            <person name="Braus G.H."/>
            <person name="Fischer R."/>
            <person name="Frisvad J.C."/>
            <person name="Goldman G.H."/>
            <person name="Houbraken J."/>
            <person name="Oakley B."/>
            <person name="Pocsi I."/>
            <person name="Scazzocchio C."/>
            <person name="Seiboth B."/>
            <person name="vanKuyk P.A."/>
            <person name="Wortman J."/>
            <person name="Dyer P.S."/>
            <person name="Grigoriev I.V."/>
        </authorList>
    </citation>
    <scope>NUCLEOTIDE SEQUENCE [LARGE SCALE GENOMIC DNA]</scope>
    <source>
        <strain evidence="3">ITEM 5010</strain>
    </source>
</reference>
<evidence type="ECO:0000259" key="1">
    <source>
        <dbReference type="Pfam" id="PF01636"/>
    </source>
</evidence>
<sequence>MPPPNTDFFQYTSGRWLWDEDEQLRDRLSPFNVPELQKVAADSIGATKCITMAKLAEGSFNKTFKLEMDNGSVVIARIPHPIAGPRYYTTASEVATMEFARSVLNIPCPQVFAWSADASNPVGSEYIIMEEAPGTQLDKIWPDLSLEQKVEIVDDLVSLEKKMIALSLNRYGNLYYASESIPSAVAAEVTGDIPAEVKDRVRRKFVIGPVVERAYWSKERARMALDRGPWTQPQDFVTSLAHREIAWVQQYAVLKPPDDPLVTSASQNSPSSHIALLEKYLKVAPYLLPDDPPLVAPHIRHTDLHAGNIFVQDGKITSIIDWQEIWAMPLILRARHPQLVDYNGAIVLKHPANFKELDPAKKEEMRDQISRSIVLYLYEKQIAKEIPLLHKVLRYEYGRTRCEPILFAGDTWEDDILPLRESLIRLERCWDELGLIIPCPIHFTDEELRVHADEGDGWNDVQDFWESVAGIITRDGWTPTHLYDDAVALFTELRELGLKEMVGKEREEFRKQTEWVEKT</sequence>
<dbReference type="Gene3D" id="3.90.1200.10">
    <property type="match status" value="1"/>
</dbReference>
<dbReference type="Pfam" id="PF01636">
    <property type="entry name" value="APH"/>
    <property type="match status" value="1"/>
</dbReference>
<dbReference type="InterPro" id="IPR051035">
    <property type="entry name" value="Mito_inheritance_9"/>
</dbReference>
<accession>A0A1R3RWJ9</accession>
<dbReference type="EMBL" id="KV907495">
    <property type="protein sequence ID" value="OOF98851.1"/>
    <property type="molecule type" value="Genomic_DNA"/>
</dbReference>